<keyword evidence="1" id="KW-0472">Membrane</keyword>
<dbReference type="SUPFAM" id="SSF52058">
    <property type="entry name" value="L domain-like"/>
    <property type="match status" value="1"/>
</dbReference>
<feature type="chain" id="PRO_5035244902" description="Apple domain-containing protein" evidence="2">
    <location>
        <begin position="20"/>
        <end position="1122"/>
    </location>
</feature>
<feature type="transmembrane region" description="Helical" evidence="1">
    <location>
        <begin position="708"/>
        <end position="734"/>
    </location>
</feature>
<evidence type="ECO:0000256" key="1">
    <source>
        <dbReference type="SAM" id="Phobius"/>
    </source>
</evidence>
<comment type="caution">
    <text evidence="3">The sequence shown here is derived from an EMBL/GenBank/DDBJ whole genome shotgun (WGS) entry which is preliminary data.</text>
</comment>
<dbReference type="Proteomes" id="UP000789595">
    <property type="component" value="Unassembled WGS sequence"/>
</dbReference>
<gene>
    <name evidence="3" type="ORF">PECAL_4P11090</name>
</gene>
<sequence>MRAGWCLVVWMAALQCAAAERLRLIDDFETIEWPRVDAGEFWGLGEENQPLTGSANLSLVPRNSSLGGSWALRVDYEVAWRHWWGVIGVTASASAVPFLGSYLPCANASHLSIKYRVAVPQNDQGLAVWGIDLWDVSNVDSPLDMPSNLTDDRMELFMQNFPSWELYGARDSHVLDDTTGAWKEVRFPLCHGALAFNMIGAARGNGVLDRDKLTGYNFAFTADPDRVEEVARGAIEFDDLACVEPDEWVDPCAAPDVFESESVPGVRYATASAFASHTLKTDVCDELCAAEPACRFYAIETTYDSWEVAFPRCYLFDALTHEDIIPAAEMVDVLAFWATSAAKRGALCVVCTCADGTADCRDRDLQTVPAAAGADATTLDLSDNPRLTLVGPGAFDGLDGLEVLVLPSGVKHLAPEALESLPALRDVSLATGDGVTRNFVDASSTARFDDVCCRREASSRAGVYFCDLSPDEPGVVDAIYEETNADNIIAGLFDHMRTLDSITPDSPFLAEAVESKEKCVAYCEMKAECQSCMHFTPWVVGASLTNTCLLYGDEPPANHADNFVQREVGGAYMGLPPRTRAALGAVVAASPLVVELSEANGYSNTFEVSLGADPLRGAVWITPRLEGFGNMSLAFDPPTITLYDAQTVVTVAVTVRSDEVTRDLTPTVALDVEACDRAFVAQQATLQLDVLAAAVDDGGTRVSNAGAVVALVVVACVLVAAGLFYCLAAAVRFVRKKQQLEMARALQVRDQVAAAVEKIQEFQAIFATLPGDAFCALEKLVPHEALRKDLVVYDAIADVAAAKREGLVFVFLSHQWLAFASPDPANVHCTAMQSAVRAVAAAAGVPLASLRVWVDFISIPQRNRSEQRLSIASLPTFASLFRSSCDFFVIVAPAAKHADTGCLCNAETYRKRSWCRAEVMSCWARNGRGDMWLSSSDGLRPLDEATLREAIDVAGGDLTCCRLHHARGDPCDREALVLPLLGLYAEICAEIFRHRHAPRGREAYEFLAPIKETLFPRTFSYTYHGADGGVESAEETLFGDLLRAVETAVELSEADASNPIWRRALPDLSPGSTAQRHSHHLRTTKGAAASTRHYLSAAMASASGGVDPTQEAARVAIAVDAE</sequence>
<keyword evidence="1" id="KW-0812">Transmembrane</keyword>
<proteinExistence type="predicted"/>
<dbReference type="InterPro" id="IPR032675">
    <property type="entry name" value="LRR_dom_sf"/>
</dbReference>
<evidence type="ECO:0008006" key="5">
    <source>
        <dbReference type="Google" id="ProtNLM"/>
    </source>
</evidence>
<evidence type="ECO:0000313" key="4">
    <source>
        <dbReference type="Proteomes" id="UP000789595"/>
    </source>
</evidence>
<dbReference type="OrthoDB" id="542878at2759"/>
<dbReference type="Gene3D" id="3.80.10.10">
    <property type="entry name" value="Ribonuclease Inhibitor"/>
    <property type="match status" value="1"/>
</dbReference>
<organism evidence="3 4">
    <name type="scientific">Pelagomonas calceolata</name>
    <dbReference type="NCBI Taxonomy" id="35677"/>
    <lineage>
        <taxon>Eukaryota</taxon>
        <taxon>Sar</taxon>
        <taxon>Stramenopiles</taxon>
        <taxon>Ochrophyta</taxon>
        <taxon>Pelagophyceae</taxon>
        <taxon>Pelagomonadales</taxon>
        <taxon>Pelagomonadaceae</taxon>
        <taxon>Pelagomonas</taxon>
    </lineage>
</organism>
<evidence type="ECO:0000313" key="3">
    <source>
        <dbReference type="EMBL" id="CAH0373866.1"/>
    </source>
</evidence>
<dbReference type="EMBL" id="CAKKNE010000004">
    <property type="protein sequence ID" value="CAH0373866.1"/>
    <property type="molecule type" value="Genomic_DNA"/>
</dbReference>
<accession>A0A8J2SN43</accession>
<dbReference type="AlphaFoldDB" id="A0A8J2SN43"/>
<protein>
    <recommendedName>
        <fullName evidence="5">Apple domain-containing protein</fullName>
    </recommendedName>
</protein>
<keyword evidence="4" id="KW-1185">Reference proteome</keyword>
<keyword evidence="2" id="KW-0732">Signal</keyword>
<keyword evidence="1" id="KW-1133">Transmembrane helix</keyword>
<reference evidence="3" key="1">
    <citation type="submission" date="2021-11" db="EMBL/GenBank/DDBJ databases">
        <authorList>
            <consortium name="Genoscope - CEA"/>
            <person name="William W."/>
        </authorList>
    </citation>
    <scope>NUCLEOTIDE SEQUENCE</scope>
</reference>
<evidence type="ECO:0000256" key="2">
    <source>
        <dbReference type="SAM" id="SignalP"/>
    </source>
</evidence>
<name>A0A8J2SN43_9STRA</name>
<feature type="signal peptide" evidence="2">
    <location>
        <begin position="1"/>
        <end position="19"/>
    </location>
</feature>